<evidence type="ECO:0000259" key="1">
    <source>
        <dbReference type="Pfam" id="PF01261"/>
    </source>
</evidence>
<feature type="domain" description="Xylose isomerase-like TIM barrel" evidence="1">
    <location>
        <begin position="24"/>
        <end position="257"/>
    </location>
</feature>
<dbReference type="EMBL" id="RJKE01000001">
    <property type="protein sequence ID" value="ROO84445.1"/>
    <property type="molecule type" value="Genomic_DNA"/>
</dbReference>
<evidence type="ECO:0000313" key="3">
    <source>
        <dbReference type="Proteomes" id="UP000272400"/>
    </source>
</evidence>
<dbReference type="OrthoDB" id="9780241at2"/>
<dbReference type="RefSeq" id="WP_123664068.1">
    <property type="nucleotide sequence ID" value="NZ_RJKE01000001.1"/>
</dbReference>
<sequence length="281" mass="28897">MSALTPCLNPATLSGLALPDFLLAAAAAGFTSVEVPIQQVLAHGPDQTAGLLGELGLSVAAASGLLPAGPVLPHPILVDSFSEALEGLDERLAAMSTIGCPVATIVVNPRSHRTREDALATAATRLRSLARIAGEHGVVLAAEAVGVQSGLPADLDGPNPVLSTLPELAELLERVPRVEACVDAFHWAATGADPSAVAGLRIGHVQIADAPALPTDRWTDEARLFPGSGHLPWAEFAEALALGGYAGPVSVELFNPVLRALPENEICTRALHGAQTCWEAS</sequence>
<reference evidence="2 3" key="1">
    <citation type="submission" date="2018-11" db="EMBL/GenBank/DDBJ databases">
        <title>Sequencing the genomes of 1000 actinobacteria strains.</title>
        <authorList>
            <person name="Klenk H.-P."/>
        </authorList>
    </citation>
    <scope>NUCLEOTIDE SEQUENCE [LARGE SCALE GENOMIC DNA]</scope>
    <source>
        <strain evidence="2 3">DSM 44254</strain>
    </source>
</reference>
<dbReference type="Proteomes" id="UP000272400">
    <property type="component" value="Unassembled WGS sequence"/>
</dbReference>
<organism evidence="2 3">
    <name type="scientific">Actinocorallia herbida</name>
    <dbReference type="NCBI Taxonomy" id="58109"/>
    <lineage>
        <taxon>Bacteria</taxon>
        <taxon>Bacillati</taxon>
        <taxon>Actinomycetota</taxon>
        <taxon>Actinomycetes</taxon>
        <taxon>Streptosporangiales</taxon>
        <taxon>Thermomonosporaceae</taxon>
        <taxon>Actinocorallia</taxon>
    </lineage>
</organism>
<dbReference type="InterPro" id="IPR050312">
    <property type="entry name" value="IolE/XylAMocC-like"/>
</dbReference>
<comment type="caution">
    <text evidence="2">The sequence shown here is derived from an EMBL/GenBank/DDBJ whole genome shotgun (WGS) entry which is preliminary data.</text>
</comment>
<accession>A0A3N1CTA6</accession>
<dbReference type="Gene3D" id="3.20.20.150">
    <property type="entry name" value="Divalent-metal-dependent TIM barrel enzymes"/>
    <property type="match status" value="1"/>
</dbReference>
<dbReference type="PANTHER" id="PTHR12110:SF21">
    <property type="entry name" value="XYLOSE ISOMERASE-LIKE TIM BARREL DOMAIN-CONTAINING PROTEIN"/>
    <property type="match status" value="1"/>
</dbReference>
<name>A0A3N1CTA6_9ACTN</name>
<dbReference type="Pfam" id="PF01261">
    <property type="entry name" value="AP_endonuc_2"/>
    <property type="match status" value="1"/>
</dbReference>
<dbReference type="InterPro" id="IPR013022">
    <property type="entry name" value="Xyl_isomerase-like_TIM-brl"/>
</dbReference>
<dbReference type="PANTHER" id="PTHR12110">
    <property type="entry name" value="HYDROXYPYRUVATE ISOMERASE"/>
    <property type="match status" value="1"/>
</dbReference>
<dbReference type="SUPFAM" id="SSF51658">
    <property type="entry name" value="Xylose isomerase-like"/>
    <property type="match status" value="1"/>
</dbReference>
<proteinExistence type="predicted"/>
<dbReference type="InterPro" id="IPR036237">
    <property type="entry name" value="Xyl_isomerase-like_sf"/>
</dbReference>
<evidence type="ECO:0000313" key="2">
    <source>
        <dbReference type="EMBL" id="ROO84445.1"/>
    </source>
</evidence>
<dbReference type="AlphaFoldDB" id="A0A3N1CTA6"/>
<gene>
    <name evidence="2" type="ORF">EDD29_1969</name>
</gene>
<keyword evidence="3" id="KW-1185">Reference proteome</keyword>
<protein>
    <submittedName>
        <fullName evidence="2">D-tagatose 3-epimerase</fullName>
    </submittedName>
</protein>